<protein>
    <submittedName>
        <fullName evidence="9">MATE family efflux transporter</fullName>
    </submittedName>
</protein>
<accession>A0ABY8JEM3</accession>
<keyword evidence="2" id="KW-0813">Transport</keyword>
<dbReference type="RefSeq" id="WP_057016023.1">
    <property type="nucleotide sequence ID" value="NZ_CP121646.1"/>
</dbReference>
<feature type="transmembrane region" description="Helical" evidence="8">
    <location>
        <begin position="342"/>
        <end position="363"/>
    </location>
</feature>
<keyword evidence="3" id="KW-1003">Cell membrane</keyword>
<dbReference type="Proteomes" id="UP001221546">
    <property type="component" value="Chromosome"/>
</dbReference>
<keyword evidence="5 8" id="KW-1133">Transmembrane helix</keyword>
<comment type="subcellular location">
    <subcellularLocation>
        <location evidence="1">Cell inner membrane</location>
        <topology evidence="1">Multi-pass membrane protein</topology>
    </subcellularLocation>
</comment>
<feature type="transmembrane region" description="Helical" evidence="8">
    <location>
        <begin position="383"/>
        <end position="404"/>
    </location>
</feature>
<evidence type="ECO:0000256" key="2">
    <source>
        <dbReference type="ARBA" id="ARBA00022448"/>
    </source>
</evidence>
<evidence type="ECO:0000256" key="6">
    <source>
        <dbReference type="ARBA" id="ARBA00023136"/>
    </source>
</evidence>
<dbReference type="CDD" id="cd13148">
    <property type="entry name" value="MATE_like_3"/>
    <property type="match status" value="1"/>
</dbReference>
<feature type="transmembrane region" description="Helical" evidence="8">
    <location>
        <begin position="116"/>
        <end position="138"/>
    </location>
</feature>
<feature type="region of interest" description="Disordered" evidence="7">
    <location>
        <begin position="1"/>
        <end position="23"/>
    </location>
</feature>
<evidence type="ECO:0000256" key="7">
    <source>
        <dbReference type="SAM" id="MobiDB-lite"/>
    </source>
</evidence>
<keyword evidence="4 8" id="KW-0812">Transmembrane</keyword>
<feature type="transmembrane region" description="Helical" evidence="8">
    <location>
        <begin position="309"/>
        <end position="330"/>
    </location>
</feature>
<feature type="transmembrane region" description="Helical" evidence="8">
    <location>
        <begin position="443"/>
        <end position="463"/>
    </location>
</feature>
<evidence type="ECO:0000256" key="4">
    <source>
        <dbReference type="ARBA" id="ARBA00022692"/>
    </source>
</evidence>
<dbReference type="PIRSF" id="PIRSF006603">
    <property type="entry name" value="DinF"/>
    <property type="match status" value="1"/>
</dbReference>
<evidence type="ECO:0000313" key="9">
    <source>
        <dbReference type="EMBL" id="WFU63563.1"/>
    </source>
</evidence>
<sequence>MSDLGLAEIPVDEQERPLPPPVTKPARNALLDGPILRTLLWLAWPNVIALSAGTCVVIAETSYIGRLGVESLAAMALVFPCVILTMTMSGGAMGGGVASAIARALGAGEIERASTLAMHALLIGLTFGLTFMLGMLIFGPRLLELLGGRGNVLAQAIAYSQVFFGGAILPWLMNTMAGILRGTGNMKLPSTMILSSAVWQIILGGTLGLGLGPVPQFGMRGVAAGSLIAYSISISVMGWYLFSGRARVKPKLKGLRVQWAMFIDILKVGAVSCFSPLQSVLTISIFTHMLAQFGTAVLAGYGIGARLEFMLTSVAFAVGIASVPMIGMAVGAERVARARRIAWTAGTVSFLAVGVVGSFIAVFPDLWVNLFTNDPHVRATSHQYLSTAAPMYAFIGLAMSMYFSSQGAAKVLGPVLAQTARLIFIGTGGWWLSTHEASAQNFFALAAASMGVLGVLSCLSVILTRWGKSAPVAEVQPALS</sequence>
<dbReference type="PANTHER" id="PTHR43549:SF3">
    <property type="entry name" value="MULTIDRUG RESISTANCE PROTEIN YPNP-RELATED"/>
    <property type="match status" value="1"/>
</dbReference>
<feature type="transmembrane region" description="Helical" evidence="8">
    <location>
        <begin position="39"/>
        <end position="59"/>
    </location>
</feature>
<reference evidence="9 10" key="1">
    <citation type="submission" date="2023-04" db="EMBL/GenBank/DDBJ databases">
        <title>Australian commercial rhizobial inoculants.</title>
        <authorList>
            <person name="Kohlmeier M.G."/>
            <person name="O'Hara G.W."/>
            <person name="Colombi E."/>
            <person name="Ramsay J.P."/>
            <person name="Terpolilli J."/>
        </authorList>
    </citation>
    <scope>NUCLEOTIDE SEQUENCE [LARGE SCALE GENOMIC DNA]</scope>
    <source>
        <strain evidence="9 10">CB627</strain>
    </source>
</reference>
<evidence type="ECO:0000256" key="3">
    <source>
        <dbReference type="ARBA" id="ARBA00022475"/>
    </source>
</evidence>
<evidence type="ECO:0000256" key="5">
    <source>
        <dbReference type="ARBA" id="ARBA00022989"/>
    </source>
</evidence>
<proteinExistence type="predicted"/>
<name>A0ABY8JEM3_9BRAD</name>
<dbReference type="PANTHER" id="PTHR43549">
    <property type="entry name" value="MULTIDRUG RESISTANCE PROTEIN YPNP-RELATED"/>
    <property type="match status" value="1"/>
</dbReference>
<feature type="transmembrane region" description="Helical" evidence="8">
    <location>
        <begin position="411"/>
        <end position="431"/>
    </location>
</feature>
<evidence type="ECO:0000256" key="8">
    <source>
        <dbReference type="SAM" id="Phobius"/>
    </source>
</evidence>
<dbReference type="InterPro" id="IPR002528">
    <property type="entry name" value="MATE_fam"/>
</dbReference>
<evidence type="ECO:0000313" key="10">
    <source>
        <dbReference type="Proteomes" id="UP001221546"/>
    </source>
</evidence>
<feature type="transmembrane region" description="Helical" evidence="8">
    <location>
        <begin position="223"/>
        <end position="242"/>
    </location>
</feature>
<feature type="transmembrane region" description="Helical" evidence="8">
    <location>
        <begin position="192"/>
        <end position="211"/>
    </location>
</feature>
<dbReference type="EMBL" id="CP121646">
    <property type="protein sequence ID" value="WFU63563.1"/>
    <property type="molecule type" value="Genomic_DNA"/>
</dbReference>
<keyword evidence="6 8" id="KW-0472">Membrane</keyword>
<feature type="transmembrane region" description="Helical" evidence="8">
    <location>
        <begin position="158"/>
        <end position="180"/>
    </location>
</feature>
<evidence type="ECO:0000256" key="1">
    <source>
        <dbReference type="ARBA" id="ARBA00004429"/>
    </source>
</evidence>
<dbReference type="InterPro" id="IPR048279">
    <property type="entry name" value="MdtK-like"/>
</dbReference>
<organism evidence="9 10">
    <name type="scientific">Bradyrhizobium brasilense</name>
    <dbReference type="NCBI Taxonomy" id="1419277"/>
    <lineage>
        <taxon>Bacteria</taxon>
        <taxon>Pseudomonadati</taxon>
        <taxon>Pseudomonadota</taxon>
        <taxon>Alphaproteobacteria</taxon>
        <taxon>Hyphomicrobiales</taxon>
        <taxon>Nitrobacteraceae</taxon>
        <taxon>Bradyrhizobium</taxon>
    </lineage>
</organism>
<keyword evidence="10" id="KW-1185">Reference proteome</keyword>
<dbReference type="InterPro" id="IPR052031">
    <property type="entry name" value="Membrane_Transporter-Flippase"/>
</dbReference>
<gene>
    <name evidence="9" type="ORF">QA636_40285</name>
</gene>
<dbReference type="Pfam" id="PF01554">
    <property type="entry name" value="MatE"/>
    <property type="match status" value="2"/>
</dbReference>
<feature type="transmembrane region" description="Helical" evidence="8">
    <location>
        <begin position="71"/>
        <end position="104"/>
    </location>
</feature>